<dbReference type="Gene3D" id="3.30.70.60">
    <property type="match status" value="1"/>
</dbReference>
<gene>
    <name evidence="2" type="ORF">A3F61_02070</name>
</gene>
<protein>
    <submittedName>
        <fullName evidence="2">Uncharacterized protein</fullName>
    </submittedName>
</protein>
<dbReference type="STRING" id="1797517.A3F61_02070"/>
<dbReference type="AlphaFoldDB" id="A0A1G1V4M2"/>
<dbReference type="EMBL" id="MHCA01000058">
    <property type="protein sequence ID" value="OGY10291.1"/>
    <property type="molecule type" value="Genomic_DNA"/>
</dbReference>
<feature type="transmembrane region" description="Helical" evidence="1">
    <location>
        <begin position="36"/>
        <end position="55"/>
    </location>
</feature>
<evidence type="ECO:0000313" key="2">
    <source>
        <dbReference type="EMBL" id="OGY10291.1"/>
    </source>
</evidence>
<reference evidence="2 3" key="1">
    <citation type="journal article" date="2016" name="Nat. Commun.">
        <title>Thousands of microbial genomes shed light on interconnected biogeochemical processes in an aquifer system.</title>
        <authorList>
            <person name="Anantharaman K."/>
            <person name="Brown C.T."/>
            <person name="Hug L.A."/>
            <person name="Sharon I."/>
            <person name="Castelle C.J."/>
            <person name="Probst A.J."/>
            <person name="Thomas B.C."/>
            <person name="Singh A."/>
            <person name="Wilkins M.J."/>
            <person name="Karaoz U."/>
            <person name="Brodie E.L."/>
            <person name="Williams K.H."/>
            <person name="Hubbard S.S."/>
            <person name="Banfield J.F."/>
        </authorList>
    </citation>
    <scope>NUCLEOTIDE SEQUENCE [LARGE SCALE GENOMIC DNA]</scope>
</reference>
<sequence>MSRLSYREQYAKYSRYFQNLRQVYEQKAEVKESIELLLTFLTISFFIVFALRPTINTITELISSINSQKEIQNKLETKLSDLSRARQGYTQQEKRLFLVDQALPRDPAPDFFLRQLEGLAATHNLNLKSFSVGESLLYGQAPKEIKEPRNKPLVAGTKQTIIAFIINGSFENAMEFLQDLENLRQIFTVETFSFGSGKAGSGNNTILTISGAITNYPLIK</sequence>
<organism evidence="2 3">
    <name type="scientific">Candidatus Blackburnbacteria bacterium RIFCSPHIGHO2_12_FULL_41_13b</name>
    <dbReference type="NCBI Taxonomy" id="1797517"/>
    <lineage>
        <taxon>Bacteria</taxon>
        <taxon>Candidatus Blackburniibacteriota</taxon>
    </lineage>
</organism>
<dbReference type="Proteomes" id="UP000178272">
    <property type="component" value="Unassembled WGS sequence"/>
</dbReference>
<keyword evidence="1" id="KW-1133">Transmembrane helix</keyword>
<proteinExistence type="predicted"/>
<dbReference type="InterPro" id="IPR014717">
    <property type="entry name" value="Transl_elong_EF1B/ribsomal_bS6"/>
</dbReference>
<evidence type="ECO:0000256" key="1">
    <source>
        <dbReference type="SAM" id="Phobius"/>
    </source>
</evidence>
<keyword evidence="1" id="KW-0812">Transmembrane</keyword>
<accession>A0A1G1V4M2</accession>
<name>A0A1G1V4M2_9BACT</name>
<keyword evidence="1" id="KW-0472">Membrane</keyword>
<comment type="caution">
    <text evidence="2">The sequence shown here is derived from an EMBL/GenBank/DDBJ whole genome shotgun (WGS) entry which is preliminary data.</text>
</comment>
<evidence type="ECO:0000313" key="3">
    <source>
        <dbReference type="Proteomes" id="UP000178272"/>
    </source>
</evidence>